<dbReference type="CDD" id="cd03801">
    <property type="entry name" value="GT4_PimA-like"/>
    <property type="match status" value="1"/>
</dbReference>
<sequence>MKIFHVIPKIKHGGAESAVFSSIEKLNINNDFRVLTLEKSENIYCKYKRFFKSFDSNIFNPLLYIRFLFFVYKEKPDVVIFSLWKSSVCGLILGLLKPWLKTKRVVIIHSSRFAHFADRLASKAAIKSFDRVYCDSDATRRFVSLHTAVSGETISFISRRFERRKYTAPSLGSISFVYIGRLNKVKNINAAIDFIYVLKSIGMNVSFTLFGPDEGELNSYIFKVKKLSLESNVFFEGAIDHCLVCDELAKHDFYLQLSSAEGMGMSVIEAMQVGIVPCVTEVGEIPSYAKNNFNSITFDARKLSTEYFFEKANDLREIVSEPCKYIEMSTFASRTFDGENTYSEDLERALFELFGSNLNL</sequence>
<dbReference type="AlphaFoldDB" id="A0A172X004"/>
<gene>
    <name evidence="2" type="primary">bshA</name>
</gene>
<feature type="domain" description="Glycosyl transferase family 1" evidence="1">
    <location>
        <begin position="171"/>
        <end position="301"/>
    </location>
</feature>
<dbReference type="SUPFAM" id="SSF53756">
    <property type="entry name" value="UDP-Glycosyltransferase/glycogen phosphorylase"/>
    <property type="match status" value="1"/>
</dbReference>
<evidence type="ECO:0000313" key="2">
    <source>
        <dbReference type="EMBL" id="ANF29949.1"/>
    </source>
</evidence>
<organism evidence="2">
    <name type="scientific">Hafnia alvei</name>
    <dbReference type="NCBI Taxonomy" id="569"/>
    <lineage>
        <taxon>Bacteria</taxon>
        <taxon>Pseudomonadati</taxon>
        <taxon>Pseudomonadota</taxon>
        <taxon>Gammaproteobacteria</taxon>
        <taxon>Enterobacterales</taxon>
        <taxon>Hafniaceae</taxon>
        <taxon>Hafnia</taxon>
    </lineage>
</organism>
<proteinExistence type="predicted"/>
<evidence type="ECO:0000259" key="1">
    <source>
        <dbReference type="Pfam" id="PF00534"/>
    </source>
</evidence>
<dbReference type="GO" id="GO:0016757">
    <property type="term" value="F:glycosyltransferase activity"/>
    <property type="evidence" value="ECO:0007669"/>
    <property type="project" value="UniProtKB-KW"/>
</dbReference>
<keyword evidence="2" id="KW-0808">Transferase</keyword>
<dbReference type="Gene3D" id="3.40.50.2000">
    <property type="entry name" value="Glycogen Phosphorylase B"/>
    <property type="match status" value="2"/>
</dbReference>
<dbReference type="EC" id="2.4.1.-" evidence="2"/>
<reference evidence="2" key="1">
    <citation type="journal article" date="2016" name="PLoS ONE">
        <title>Genetic Diversity of O-Antigens in Hafnia alvei and the Development of a Suspension Array for Serotype Detection.</title>
        <authorList>
            <person name="Duan Z."/>
            <person name="Niedziela T."/>
            <person name="Lugowski C."/>
            <person name="Cao B."/>
            <person name="Wang T."/>
            <person name="Xu L."/>
            <person name="Yang B."/>
            <person name="Liu B."/>
            <person name="Wang L."/>
        </authorList>
    </citation>
    <scope>NUCLEOTIDE SEQUENCE</scope>
    <source>
        <strain evidence="2">PCM1196</strain>
    </source>
</reference>
<dbReference type="RefSeq" id="WP_130999022.1">
    <property type="nucleotide sequence ID" value="NZ_SITE01000051.1"/>
</dbReference>
<accession>A0A172X004</accession>
<dbReference type="Pfam" id="PF00534">
    <property type="entry name" value="Glycos_transf_1"/>
    <property type="match status" value="1"/>
</dbReference>
<dbReference type="PANTHER" id="PTHR45871">
    <property type="entry name" value="N-ACETYLGLUCOSAMINYL-PHOSPHATIDYLINOSITOL BIOSYNTHETIC PROTEIN"/>
    <property type="match status" value="1"/>
</dbReference>
<keyword evidence="2" id="KW-0328">Glycosyltransferase</keyword>
<protein>
    <submittedName>
        <fullName evidence="2">N-acetyl-alpha-D-glucosaminyl L-malate synthase</fullName>
        <ecNumber evidence="2">2.4.1.-</ecNumber>
    </submittedName>
</protein>
<name>A0A172X004_HAFAL</name>
<dbReference type="EMBL" id="KX117082">
    <property type="protein sequence ID" value="ANF29949.1"/>
    <property type="molecule type" value="Genomic_DNA"/>
</dbReference>
<dbReference type="InterPro" id="IPR001296">
    <property type="entry name" value="Glyco_trans_1"/>
</dbReference>
<dbReference type="PANTHER" id="PTHR45871:SF1">
    <property type="entry name" value="PHOSPHATIDYLINOSITOL N-ACETYLGLUCOSAMINYLTRANSFERASE SUBUNIT A"/>
    <property type="match status" value="1"/>
</dbReference>